<evidence type="ECO:0000256" key="6">
    <source>
        <dbReference type="RuleBase" id="RU003435"/>
    </source>
</evidence>
<dbReference type="Pfam" id="PF01432">
    <property type="entry name" value="Peptidase_M3"/>
    <property type="match status" value="1"/>
</dbReference>
<dbReference type="InterPro" id="IPR013647">
    <property type="entry name" value="OligopepF_N_dom"/>
</dbReference>
<evidence type="ECO:0000313" key="10">
    <source>
        <dbReference type="EMBL" id="MBO8441191.1"/>
    </source>
</evidence>
<keyword evidence="7" id="KW-0175">Coiled coil</keyword>
<dbReference type="GO" id="GO:0004181">
    <property type="term" value="F:metallocarboxypeptidase activity"/>
    <property type="evidence" value="ECO:0007669"/>
    <property type="project" value="InterPro"/>
</dbReference>
<feature type="domain" description="Oligopeptidase F N-terminal" evidence="9">
    <location>
        <begin position="115"/>
        <end position="178"/>
    </location>
</feature>
<evidence type="ECO:0000313" key="11">
    <source>
        <dbReference type="Proteomes" id="UP000823614"/>
    </source>
</evidence>
<reference evidence="10" key="2">
    <citation type="journal article" date="2021" name="PeerJ">
        <title>Extensive microbial diversity within the chicken gut microbiome revealed by metagenomics and culture.</title>
        <authorList>
            <person name="Gilroy R."/>
            <person name="Ravi A."/>
            <person name="Getino M."/>
            <person name="Pursley I."/>
            <person name="Horton D.L."/>
            <person name="Alikhan N.F."/>
            <person name="Baker D."/>
            <person name="Gharbi K."/>
            <person name="Hall N."/>
            <person name="Watson M."/>
            <person name="Adriaenssens E.M."/>
            <person name="Foster-Nyarko E."/>
            <person name="Jarju S."/>
            <person name="Secka A."/>
            <person name="Antonio M."/>
            <person name="Oren A."/>
            <person name="Chaudhuri R.R."/>
            <person name="La Ragione R."/>
            <person name="Hildebrand F."/>
            <person name="Pallen M.J."/>
        </authorList>
    </citation>
    <scope>NUCLEOTIDE SEQUENCE</scope>
    <source>
        <strain evidence="10">C6-149</strain>
    </source>
</reference>
<keyword evidence="3 6" id="KW-0378">Hydrolase</keyword>
<protein>
    <submittedName>
        <fullName evidence="10">M3 family oligoendopeptidase</fullName>
    </submittedName>
</protein>
<evidence type="ECO:0000256" key="2">
    <source>
        <dbReference type="ARBA" id="ARBA00022723"/>
    </source>
</evidence>
<dbReference type="NCBIfam" id="TIGR02290">
    <property type="entry name" value="M3_fam_3"/>
    <property type="match status" value="1"/>
</dbReference>
<keyword evidence="5 6" id="KW-0482">Metalloprotease</keyword>
<feature type="coiled-coil region" evidence="7">
    <location>
        <begin position="19"/>
        <end position="53"/>
    </location>
</feature>
<dbReference type="PANTHER" id="PTHR34217">
    <property type="entry name" value="METAL-DEPENDENT CARBOXYPEPTIDASE"/>
    <property type="match status" value="1"/>
</dbReference>
<dbReference type="InterPro" id="IPR042088">
    <property type="entry name" value="OligoPept_F_C"/>
</dbReference>
<organism evidence="10 11">
    <name type="scientific">Candidatus Gallilactobacillus intestinavium</name>
    <dbReference type="NCBI Taxonomy" id="2840838"/>
    <lineage>
        <taxon>Bacteria</taxon>
        <taxon>Bacillati</taxon>
        <taxon>Bacillota</taxon>
        <taxon>Bacilli</taxon>
        <taxon>Lactobacillales</taxon>
        <taxon>Lactobacillaceae</taxon>
        <taxon>Lactobacillaceae incertae sedis</taxon>
        <taxon>Candidatus Gallilactobacillus</taxon>
    </lineage>
</organism>
<evidence type="ECO:0000259" key="8">
    <source>
        <dbReference type="Pfam" id="PF01432"/>
    </source>
</evidence>
<dbReference type="Gene3D" id="1.10.1370.20">
    <property type="entry name" value="Oligoendopeptidase f, C-terminal domain"/>
    <property type="match status" value="1"/>
</dbReference>
<dbReference type="SUPFAM" id="SSF55486">
    <property type="entry name" value="Metalloproteases ('zincins'), catalytic domain"/>
    <property type="match status" value="1"/>
</dbReference>
<dbReference type="Gene3D" id="1.20.140.70">
    <property type="entry name" value="Oligopeptidase f, N-terminal domain"/>
    <property type="match status" value="1"/>
</dbReference>
<dbReference type="GO" id="GO:0004222">
    <property type="term" value="F:metalloendopeptidase activity"/>
    <property type="evidence" value="ECO:0007669"/>
    <property type="project" value="InterPro"/>
</dbReference>
<keyword evidence="1 6" id="KW-0645">Protease</keyword>
<dbReference type="GO" id="GO:0046872">
    <property type="term" value="F:metal ion binding"/>
    <property type="evidence" value="ECO:0007669"/>
    <property type="project" value="UniProtKB-UniRule"/>
</dbReference>
<dbReference type="GO" id="GO:0006508">
    <property type="term" value="P:proteolysis"/>
    <property type="evidence" value="ECO:0007669"/>
    <property type="project" value="UniProtKB-KW"/>
</dbReference>
<keyword evidence="2 6" id="KW-0479">Metal-binding</keyword>
<evidence type="ECO:0000256" key="7">
    <source>
        <dbReference type="SAM" id="Coils"/>
    </source>
</evidence>
<keyword evidence="4 6" id="KW-0862">Zinc</keyword>
<dbReference type="Pfam" id="PF08439">
    <property type="entry name" value="Peptidase_M3_N"/>
    <property type="match status" value="1"/>
</dbReference>
<evidence type="ECO:0000256" key="3">
    <source>
        <dbReference type="ARBA" id="ARBA00022801"/>
    </source>
</evidence>
<dbReference type="InterPro" id="IPR001333">
    <property type="entry name" value="Peptidase_M32_Taq"/>
</dbReference>
<comment type="similarity">
    <text evidence="6">Belongs to the peptidase M3 family.</text>
</comment>
<comment type="caution">
    <text evidence="10">The sequence shown here is derived from an EMBL/GenBank/DDBJ whole genome shotgun (WGS) entry which is preliminary data.</text>
</comment>
<dbReference type="CDD" id="cd09607">
    <property type="entry name" value="M3B_PepF"/>
    <property type="match status" value="1"/>
</dbReference>
<dbReference type="AlphaFoldDB" id="A0A9D9E758"/>
<evidence type="ECO:0000256" key="5">
    <source>
        <dbReference type="ARBA" id="ARBA00023049"/>
    </source>
</evidence>
<dbReference type="EMBL" id="JADIMP010000035">
    <property type="protein sequence ID" value="MBO8441191.1"/>
    <property type="molecule type" value="Genomic_DNA"/>
</dbReference>
<feature type="domain" description="Peptidase M3A/M3B catalytic" evidence="8">
    <location>
        <begin position="202"/>
        <end position="582"/>
    </location>
</feature>
<accession>A0A9D9E758</accession>
<dbReference type="InterPro" id="IPR011977">
    <property type="entry name" value="Pept_M3B_clade3"/>
</dbReference>
<name>A0A9D9E758_9LACO</name>
<dbReference type="PANTHER" id="PTHR34217:SF1">
    <property type="entry name" value="CARBOXYPEPTIDASE 1"/>
    <property type="match status" value="1"/>
</dbReference>
<proteinExistence type="inferred from homology"/>
<evidence type="ECO:0000256" key="4">
    <source>
        <dbReference type="ARBA" id="ARBA00022833"/>
    </source>
</evidence>
<evidence type="ECO:0000259" key="9">
    <source>
        <dbReference type="Pfam" id="PF08439"/>
    </source>
</evidence>
<dbReference type="Proteomes" id="UP000823614">
    <property type="component" value="Unassembled WGS sequence"/>
</dbReference>
<sequence>MTYKQNWDLDVIFPGGYNSKQAQQKLEDITKQINELQDKLNDFENDDNELNFAILVNILKKRDKINDEIKELSVFWTAHQSDDFNNREITPKLNKVNELYSKFGNCEITLAYIFKKLSDDDFERFLKLPETKEIAFNLKELRKDANELLDKNTEKAINQLSIDGLTGWSNHYDTIASNISVTYSINDNSKTLSAGQALNQLTGASNNEERKNIMSAYEKAWSEHEDELADTLNYLAGFRLQNYQLHGTNDFLKKPLELNRMKQKTLMNMWNVIEANKDIFIPYMDRKAQLLHKEHFDWQDQDAPITFNNQEKISYDDAASFILENFEKFSPKMANLAKKAFENGWLEVENRPGKQPGGYMEEVPEIKQSRIFLTYTGTPEDASSVAHELGHAFHYEVVKDLPSMRRDYAMNVAETASTFAELIVSDANVKNANSIEEKVSLLDAKLMNPLAMCMNIRARYLFETNFYKERMNGYVPAKKLNELMLAAQKWAFNNHLGTYHPHFWASKLHFYIDDVPFYNFPYTFGYLFSLGIYAKAQEQPDTSFEDQYIALLRDTANMTTEDLVKKHLNVDLSTPDFWQKSIQLIKQDIDQFIKLSDNLI</sequence>
<reference evidence="10" key="1">
    <citation type="submission" date="2020-10" db="EMBL/GenBank/DDBJ databases">
        <authorList>
            <person name="Gilroy R."/>
        </authorList>
    </citation>
    <scope>NUCLEOTIDE SEQUENCE</scope>
    <source>
        <strain evidence="10">C6-149</strain>
    </source>
</reference>
<dbReference type="InterPro" id="IPR034006">
    <property type="entry name" value="M3B_PepF_2"/>
</dbReference>
<dbReference type="InterPro" id="IPR001567">
    <property type="entry name" value="Pept_M3A_M3B_dom"/>
</dbReference>
<evidence type="ECO:0000256" key="1">
    <source>
        <dbReference type="ARBA" id="ARBA00022670"/>
    </source>
</evidence>
<comment type="cofactor">
    <cofactor evidence="6">
        <name>Zn(2+)</name>
        <dbReference type="ChEBI" id="CHEBI:29105"/>
    </cofactor>
    <text evidence="6">Binds 1 zinc ion.</text>
</comment>
<gene>
    <name evidence="10" type="ORF">IAA89_01880</name>
</gene>